<evidence type="ECO:0000313" key="5">
    <source>
        <dbReference type="Proteomes" id="UP001143981"/>
    </source>
</evidence>
<evidence type="ECO:0000256" key="3">
    <source>
        <dbReference type="ARBA" id="ARBA00023242"/>
    </source>
</evidence>
<sequence length="558" mass="60977">MDPFAVVVFEDIEPFLVDISWSPPVVHALVDRYLQFLGIVGPQTFVLTQKRGYAQQQQQATSEQAWTIPGDSDDCYATVDGLDIWAIPAGEPMGVADDSASTSGEKQWWRQAGFPFVSVPVSLDTPDTPFAYVHVRPWRKPASKTYRDMARNALGQLPTSLRLDKHSRLQLGVALLESAFLECAESGRQQGRQLLAENPTSLALWNTLAKMHARVGMWGEARRVWAAAISLASTLPDDEQAWVAVVCKSWALLEILHGRGLAAGLGVLAARRDPDALRALAGENAVYAARDCCCSVADLLCAQREVDDFARACRTTRDGGTPPEVPLAVLTLRLWAAYAAGRNVEAAETAFKSHGGVELGEPALLALCSVHLFHAMTSRVYRAADLRERVADALRRFPHTTVFWEMLLFSERRTRIAGQVGRQLAVALADGVLAPDIRLIGVYAERRRAGWQVSGGVRRAMGQATRGSGSASVLMWMAAIALECRLGAPKRAKRVLLTALFRCPWAKPLYMVALGGTLALQFSEHEKQALMRAMVRAGIRTRASLADVSARPAGEDAW</sequence>
<dbReference type="InterPro" id="IPR011990">
    <property type="entry name" value="TPR-like_helical_dom_sf"/>
</dbReference>
<evidence type="ECO:0000256" key="1">
    <source>
        <dbReference type="ARBA" id="ARBA00004123"/>
    </source>
</evidence>
<dbReference type="GO" id="GO:1902369">
    <property type="term" value="P:negative regulation of RNA catabolic process"/>
    <property type="evidence" value="ECO:0007669"/>
    <property type="project" value="TreeGrafter"/>
</dbReference>
<reference evidence="4" key="1">
    <citation type="submission" date="2022-07" db="EMBL/GenBank/DDBJ databases">
        <title>Phylogenomic reconstructions and comparative analyses of Kickxellomycotina fungi.</title>
        <authorList>
            <person name="Reynolds N.K."/>
            <person name="Stajich J.E."/>
            <person name="Barry K."/>
            <person name="Grigoriev I.V."/>
            <person name="Crous P."/>
            <person name="Smith M.E."/>
        </authorList>
    </citation>
    <scope>NUCLEOTIDE SEQUENCE</scope>
    <source>
        <strain evidence="4">BCRC 34381</strain>
    </source>
</reference>
<evidence type="ECO:0000313" key="4">
    <source>
        <dbReference type="EMBL" id="KAJ1727035.1"/>
    </source>
</evidence>
<dbReference type="Proteomes" id="UP001143981">
    <property type="component" value="Unassembled WGS sequence"/>
</dbReference>
<dbReference type="OrthoDB" id="297219at2759"/>
<dbReference type="PANTHER" id="PTHR13471">
    <property type="entry name" value="TETRATRICOPEPTIDE-LIKE HELICAL"/>
    <property type="match status" value="1"/>
</dbReference>
<keyword evidence="3" id="KW-0539">Nucleus</keyword>
<dbReference type="InterPro" id="IPR013633">
    <property type="entry name" value="NRDE-2"/>
</dbReference>
<dbReference type="GO" id="GO:0071013">
    <property type="term" value="C:catalytic step 2 spliceosome"/>
    <property type="evidence" value="ECO:0007669"/>
    <property type="project" value="TreeGrafter"/>
</dbReference>
<accession>A0A9W8CV00</accession>
<proteinExistence type="inferred from homology"/>
<comment type="subcellular location">
    <subcellularLocation>
        <location evidence="1">Nucleus</location>
    </subcellularLocation>
</comment>
<dbReference type="AlphaFoldDB" id="A0A9W8CV00"/>
<evidence type="ECO:0000256" key="2">
    <source>
        <dbReference type="ARBA" id="ARBA00009265"/>
    </source>
</evidence>
<comment type="caution">
    <text evidence="4">The sequence shown here is derived from an EMBL/GenBank/DDBJ whole genome shotgun (WGS) entry which is preliminary data.</text>
</comment>
<dbReference type="GO" id="GO:0031048">
    <property type="term" value="P:regulatory ncRNA-mediated heterochromatin formation"/>
    <property type="evidence" value="ECO:0007669"/>
    <property type="project" value="TreeGrafter"/>
</dbReference>
<gene>
    <name evidence="4" type="ORF">LPJ61_004800</name>
</gene>
<comment type="similarity">
    <text evidence="2">Belongs to the NRDE2 family.</text>
</comment>
<dbReference type="SUPFAM" id="SSF48452">
    <property type="entry name" value="TPR-like"/>
    <property type="match status" value="1"/>
</dbReference>
<name>A0A9W8CV00_9FUNG</name>
<dbReference type="EMBL" id="JANBOI010001254">
    <property type="protein sequence ID" value="KAJ1727035.1"/>
    <property type="molecule type" value="Genomic_DNA"/>
</dbReference>
<keyword evidence="5" id="KW-1185">Reference proteome</keyword>
<protein>
    <submittedName>
        <fullName evidence="4">Uncharacterized protein</fullName>
    </submittedName>
</protein>
<dbReference type="PANTHER" id="PTHR13471:SF0">
    <property type="entry name" value="NUCLEAR EXOSOME REGULATOR NRDE2"/>
    <property type="match status" value="1"/>
</dbReference>
<organism evidence="4 5">
    <name type="scientific">Coemansia biformis</name>
    <dbReference type="NCBI Taxonomy" id="1286918"/>
    <lineage>
        <taxon>Eukaryota</taxon>
        <taxon>Fungi</taxon>
        <taxon>Fungi incertae sedis</taxon>
        <taxon>Zoopagomycota</taxon>
        <taxon>Kickxellomycotina</taxon>
        <taxon>Kickxellomycetes</taxon>
        <taxon>Kickxellales</taxon>
        <taxon>Kickxellaceae</taxon>
        <taxon>Coemansia</taxon>
    </lineage>
</organism>